<proteinExistence type="predicted"/>
<accession>A0A1D9MKL9</accession>
<dbReference type="OrthoDB" id="9819469at2"/>
<keyword evidence="1" id="KW-0472">Membrane</keyword>
<dbReference type="KEGG" id="avu:BK816_04960"/>
<evidence type="ECO:0000313" key="3">
    <source>
        <dbReference type="Proteomes" id="UP000176288"/>
    </source>
</evidence>
<dbReference type="AlphaFoldDB" id="A0A1D9MKL9"/>
<feature type="transmembrane region" description="Helical" evidence="1">
    <location>
        <begin position="160"/>
        <end position="186"/>
    </location>
</feature>
<feature type="transmembrane region" description="Helical" evidence="1">
    <location>
        <begin position="576"/>
        <end position="602"/>
    </location>
</feature>
<feature type="transmembrane region" description="Helical" evidence="1">
    <location>
        <begin position="608"/>
        <end position="630"/>
    </location>
</feature>
<evidence type="ECO:0000256" key="1">
    <source>
        <dbReference type="SAM" id="Phobius"/>
    </source>
</evidence>
<keyword evidence="3" id="KW-1185">Reference proteome</keyword>
<keyword evidence="1" id="KW-1133">Transmembrane helix</keyword>
<evidence type="ECO:0008006" key="4">
    <source>
        <dbReference type="Google" id="ProtNLM"/>
    </source>
</evidence>
<feature type="transmembrane region" description="Helical" evidence="1">
    <location>
        <begin position="530"/>
        <end position="555"/>
    </location>
</feature>
<feature type="transmembrane region" description="Helical" evidence="1">
    <location>
        <begin position="215"/>
        <end position="234"/>
    </location>
</feature>
<dbReference type="EMBL" id="CP017812">
    <property type="protein sequence ID" value="AOZ72723.1"/>
    <property type="molecule type" value="Genomic_DNA"/>
</dbReference>
<name>A0A1D9MKL9_9ACTO</name>
<protein>
    <recommendedName>
        <fullName evidence="4">DUF1430 domain-containing protein</fullName>
    </recommendedName>
</protein>
<dbReference type="Proteomes" id="UP000176288">
    <property type="component" value="Chromosome"/>
</dbReference>
<dbReference type="RefSeq" id="WP_071164189.1">
    <property type="nucleotide sequence ID" value="NZ_CP017812.1"/>
</dbReference>
<sequence>MKRLVQVVGVFLGIVVFALAFLRAVQLENMLPLGANDVGYINFQHSTLTAQQIDEGLSKVSADAGLEVLQLSGTTGTREVKIISRGANQPAAQVSLAWYRPVKHGTLLPAAAVPNAPHSGIYALKGSSTARASFEKWLNSIGAVNTWERFTVLQTYFLPLAYQGVLMIFGVAALLVLAAIFAWFVALARSRVIRLSAGHFRREIIFSDNRRLLKLLGYPYIFTLAGCLLGFAAYRPSLVLQLIVPVVALSGLVFLLLSSAATVISLLTFPKVIDWVERKPLVGRFSTIAGVFCAAAIILSTALTPLTYRALLVSRENELAAQQAMQLPERYSVSFGGIVDESRDYDPHVSSFAAMAREKEKAGELVLTRQKHVLPSEMPLLSKQGYQSVVTLNSQAFQDLQNVQGGCSFRVASEVSKDSSLVTEILDAILLSPDKVRELKFYTCPIDEPTIAVENQGIYALAHQPLVVVVPGVDALAYEGMIMGYATNGSIIFSNPKAVIQAASQFGLNLTADSTKDTVSVYAEDQHLGYLVNLLSIVALFIMMLLTIYTSASIMTATKIRSFFPLFLAGRAISQLLRWNIAVDMVFVLLGVGAAVALSWIIEIPTPYSLILLVACWLMLGTVTIRHFVLKNALHNQAYRKG</sequence>
<dbReference type="STRING" id="1912795.BK816_04960"/>
<organism evidence="2 3">
    <name type="scientific">Boudabousia tangfeifanii</name>
    <dbReference type="NCBI Taxonomy" id="1912795"/>
    <lineage>
        <taxon>Bacteria</taxon>
        <taxon>Bacillati</taxon>
        <taxon>Actinomycetota</taxon>
        <taxon>Actinomycetes</taxon>
        <taxon>Actinomycetales</taxon>
        <taxon>Actinomycetaceae</taxon>
        <taxon>Boudabousia</taxon>
    </lineage>
</organism>
<keyword evidence="1" id="KW-0812">Transmembrane</keyword>
<evidence type="ECO:0000313" key="2">
    <source>
        <dbReference type="EMBL" id="AOZ72723.1"/>
    </source>
</evidence>
<feature type="transmembrane region" description="Helical" evidence="1">
    <location>
        <begin position="246"/>
        <end position="269"/>
    </location>
</feature>
<reference evidence="2 3" key="1">
    <citation type="submission" date="2016-10" db="EMBL/GenBank/DDBJ databases">
        <title>Actinomyces aegypiusis sp. nov., isolated from the Aegypius monachus in Qinghai Tibet Plateau China.</title>
        <authorList>
            <person name="Wang Y."/>
        </authorList>
    </citation>
    <scope>NUCLEOTIDE SEQUENCE [LARGE SCALE GENOMIC DNA]</scope>
    <source>
        <strain evidence="2 3">VUL4_3</strain>
    </source>
</reference>
<gene>
    <name evidence="2" type="ORF">BK816_04960</name>
</gene>
<feature type="transmembrane region" description="Helical" evidence="1">
    <location>
        <begin position="281"/>
        <end position="303"/>
    </location>
</feature>